<feature type="compositionally biased region" description="Low complexity" evidence="1">
    <location>
        <begin position="21"/>
        <end position="30"/>
    </location>
</feature>
<reference evidence="3 4" key="1">
    <citation type="submission" date="2018-12" db="EMBL/GenBank/DDBJ databases">
        <title>Draft genome sequence of Embleya hyalina NBRC 13850T.</title>
        <authorList>
            <person name="Komaki H."/>
            <person name="Hosoyama A."/>
            <person name="Kimura A."/>
            <person name="Ichikawa N."/>
            <person name="Tamura T."/>
        </authorList>
    </citation>
    <scope>NUCLEOTIDE SEQUENCE [LARGE SCALE GENOMIC DNA]</scope>
    <source>
        <strain evidence="3 4">NBRC 13850</strain>
    </source>
</reference>
<evidence type="ECO:0000259" key="2">
    <source>
        <dbReference type="PROSITE" id="PS50234"/>
    </source>
</evidence>
<dbReference type="SUPFAM" id="SSF53300">
    <property type="entry name" value="vWA-like"/>
    <property type="match status" value="1"/>
</dbReference>
<organism evidence="3 4">
    <name type="scientific">Embleya hyalina</name>
    <dbReference type="NCBI Taxonomy" id="516124"/>
    <lineage>
        <taxon>Bacteria</taxon>
        <taxon>Bacillati</taxon>
        <taxon>Actinomycetota</taxon>
        <taxon>Actinomycetes</taxon>
        <taxon>Kitasatosporales</taxon>
        <taxon>Streptomycetaceae</taxon>
        <taxon>Embleya</taxon>
    </lineage>
</organism>
<name>A0A401Z4H1_9ACTN</name>
<proteinExistence type="predicted"/>
<comment type="caution">
    <text evidence="3">The sequence shown here is derived from an EMBL/GenBank/DDBJ whole genome shotgun (WGS) entry which is preliminary data.</text>
</comment>
<dbReference type="RefSeq" id="WP_126643351.1">
    <property type="nucleotide sequence ID" value="NZ_BIFH01000052.1"/>
</dbReference>
<dbReference type="Gene3D" id="3.40.50.410">
    <property type="entry name" value="von Willebrand factor, type A domain"/>
    <property type="match status" value="1"/>
</dbReference>
<dbReference type="Proteomes" id="UP000286931">
    <property type="component" value="Unassembled WGS sequence"/>
</dbReference>
<gene>
    <name evidence="3" type="ORF">EHYA_09525</name>
</gene>
<dbReference type="InterPro" id="IPR036465">
    <property type="entry name" value="vWFA_dom_sf"/>
</dbReference>
<protein>
    <submittedName>
        <fullName evidence="3">Toxic cation resistance protein</fullName>
    </submittedName>
</protein>
<keyword evidence="4" id="KW-1185">Reference proteome</keyword>
<dbReference type="OrthoDB" id="5756874at2"/>
<feature type="domain" description="VWFA" evidence="2">
    <location>
        <begin position="73"/>
        <end position="253"/>
    </location>
</feature>
<dbReference type="AlphaFoldDB" id="A0A401Z4H1"/>
<feature type="region of interest" description="Disordered" evidence="1">
    <location>
        <begin position="1"/>
        <end position="31"/>
    </location>
</feature>
<evidence type="ECO:0000256" key="1">
    <source>
        <dbReference type="SAM" id="MobiDB-lite"/>
    </source>
</evidence>
<dbReference type="InterPro" id="IPR019303">
    <property type="entry name" value="vWA_TerF_C"/>
</dbReference>
<evidence type="ECO:0000313" key="4">
    <source>
        <dbReference type="Proteomes" id="UP000286931"/>
    </source>
</evidence>
<dbReference type="PROSITE" id="PS50234">
    <property type="entry name" value="VWFA"/>
    <property type="match status" value="1"/>
</dbReference>
<dbReference type="InterPro" id="IPR002035">
    <property type="entry name" value="VWF_A"/>
</dbReference>
<dbReference type="SMART" id="SM00327">
    <property type="entry name" value="VWA"/>
    <property type="match status" value="1"/>
</dbReference>
<sequence>MPFSLFGRKKSKPAPSPAAPPTVGATPSATVRSGSGSAVSLDKIERSAPGLVSLYKAAGVSLEKNRLAGVRAAVYLVLDRSGSMAPFYKNGSVQALADRVLAAAAHFDDDGTVPVIFFDTKAYAAEEISLDNYGGRIAALHKKLGHMGTTDYVSAMEAVIAHYRSCGATDPAFVIFQTDGAPNNAKAAEKTLCKAAELPIFWQFIGFGRDEFRFLHRLDDLPAPKYRVVDNAGFFEAGADPRRMPDPTLYDNLMNEFPEWLQTAKAAGVLR</sequence>
<accession>A0A401Z4H1</accession>
<dbReference type="Pfam" id="PF10138">
    <property type="entry name" value="vWA-TerF-like"/>
    <property type="match status" value="1"/>
</dbReference>
<dbReference type="EMBL" id="BIFH01000052">
    <property type="protein sequence ID" value="GCE01751.1"/>
    <property type="molecule type" value="Genomic_DNA"/>
</dbReference>
<evidence type="ECO:0000313" key="3">
    <source>
        <dbReference type="EMBL" id="GCE01751.1"/>
    </source>
</evidence>